<dbReference type="Gene3D" id="3.60.10.10">
    <property type="entry name" value="Endonuclease/exonuclease/phosphatase"/>
    <property type="match status" value="1"/>
</dbReference>
<dbReference type="InterPro" id="IPR036691">
    <property type="entry name" value="Endo/exonu/phosph_ase_sf"/>
</dbReference>
<dbReference type="EMBL" id="VSSQ01024508">
    <property type="protein sequence ID" value="MPM72062.1"/>
    <property type="molecule type" value="Genomic_DNA"/>
</dbReference>
<organism evidence="1">
    <name type="scientific">bioreactor metagenome</name>
    <dbReference type="NCBI Taxonomy" id="1076179"/>
    <lineage>
        <taxon>unclassified sequences</taxon>
        <taxon>metagenomes</taxon>
        <taxon>ecological metagenomes</taxon>
    </lineage>
</organism>
<accession>A0A645C328</accession>
<protein>
    <recommendedName>
        <fullName evidence="2">Endonuclease/exonuclease/phosphatase domain-containing protein</fullName>
    </recommendedName>
</protein>
<evidence type="ECO:0000313" key="1">
    <source>
        <dbReference type="EMBL" id="MPM72062.1"/>
    </source>
</evidence>
<sequence length="271" mass="30222">MLSSRSWLDGISLEPYGSTNRFARDLFHAQVAVPFFPQPFNVFLTHLKATTDSPQNDALRRGAEAAAISNFLVTVWLPTNQLQGYVLCGDLNEDVQRPDTNRYTSRLPIQTLTSLPTGLRLTTPTNPYSGSDLTLSIQTKMTVRFDYVLPCLLFSSNIVDSQVFRSDLIPNPPSPLLAGDSETASDHLPVMVTFANPYAGSFRLLSLERSEGAVNLKWESVPGNVYRVDYSEDLKAWAVLTSSNLATGYWTELATNQSSPARFFRIYRQVQ</sequence>
<gene>
    <name evidence="1" type="ORF">SDC9_119035</name>
</gene>
<reference evidence="1" key="1">
    <citation type="submission" date="2019-08" db="EMBL/GenBank/DDBJ databases">
        <authorList>
            <person name="Kucharzyk K."/>
            <person name="Murdoch R.W."/>
            <person name="Higgins S."/>
            <person name="Loffler F."/>
        </authorList>
    </citation>
    <scope>NUCLEOTIDE SEQUENCE</scope>
</reference>
<name>A0A645C328_9ZZZZ</name>
<dbReference type="SUPFAM" id="SSF56219">
    <property type="entry name" value="DNase I-like"/>
    <property type="match status" value="1"/>
</dbReference>
<proteinExistence type="predicted"/>
<comment type="caution">
    <text evidence="1">The sequence shown here is derived from an EMBL/GenBank/DDBJ whole genome shotgun (WGS) entry which is preliminary data.</text>
</comment>
<dbReference type="AlphaFoldDB" id="A0A645C328"/>
<evidence type="ECO:0008006" key="2">
    <source>
        <dbReference type="Google" id="ProtNLM"/>
    </source>
</evidence>